<feature type="compositionally biased region" description="Basic residues" evidence="1">
    <location>
        <begin position="1"/>
        <end position="15"/>
    </location>
</feature>
<protein>
    <submittedName>
        <fullName evidence="2">Uncharacterized protein</fullName>
    </submittedName>
</protein>
<feature type="region of interest" description="Disordered" evidence="1">
    <location>
        <begin position="1"/>
        <end position="22"/>
    </location>
</feature>
<dbReference type="AlphaFoldDB" id="A0A0L8GHX7"/>
<name>A0A0L8GHX7_OCTBM</name>
<evidence type="ECO:0000313" key="2">
    <source>
        <dbReference type="EMBL" id="KOF76474.1"/>
    </source>
</evidence>
<gene>
    <name evidence="2" type="ORF">OCBIM_22033292mg</name>
</gene>
<sequence length="92" mass="10985">MKNKTIQKTKIKSNKQKTSTDSNEIKFGMSKMVFELEKLTGKEFLCVTSLQKMFKQVFKLSQIYNFTHTKWERERKKISSSQINLEKYKNHS</sequence>
<accession>A0A0L8GHX7</accession>
<proteinExistence type="predicted"/>
<reference evidence="2" key="1">
    <citation type="submission" date="2015-07" db="EMBL/GenBank/DDBJ databases">
        <title>MeaNS - Measles Nucleotide Surveillance Program.</title>
        <authorList>
            <person name="Tran T."/>
            <person name="Druce J."/>
        </authorList>
    </citation>
    <scope>NUCLEOTIDE SEQUENCE</scope>
    <source>
        <strain evidence="2">UCB-OBI-ISO-001</strain>
        <tissue evidence="2">Gonad</tissue>
    </source>
</reference>
<organism evidence="2">
    <name type="scientific">Octopus bimaculoides</name>
    <name type="common">California two-spotted octopus</name>
    <dbReference type="NCBI Taxonomy" id="37653"/>
    <lineage>
        <taxon>Eukaryota</taxon>
        <taxon>Metazoa</taxon>
        <taxon>Spiralia</taxon>
        <taxon>Lophotrochozoa</taxon>
        <taxon>Mollusca</taxon>
        <taxon>Cephalopoda</taxon>
        <taxon>Coleoidea</taxon>
        <taxon>Octopodiformes</taxon>
        <taxon>Octopoda</taxon>
        <taxon>Incirrata</taxon>
        <taxon>Octopodidae</taxon>
        <taxon>Octopus</taxon>
    </lineage>
</organism>
<evidence type="ECO:0000256" key="1">
    <source>
        <dbReference type="SAM" id="MobiDB-lite"/>
    </source>
</evidence>
<dbReference type="EMBL" id="KQ421766">
    <property type="protein sequence ID" value="KOF76474.1"/>
    <property type="molecule type" value="Genomic_DNA"/>
</dbReference>